<gene>
    <name evidence="1" type="ORF">FLACOL7796_02553</name>
</gene>
<evidence type="ECO:0000313" key="1">
    <source>
        <dbReference type="EMBL" id="CAA9199127.1"/>
    </source>
</evidence>
<dbReference type="Proteomes" id="UP000474567">
    <property type="component" value="Unassembled WGS sequence"/>
</dbReference>
<protein>
    <submittedName>
        <fullName evidence="1">Uncharacterized protein</fullName>
    </submittedName>
</protein>
<dbReference type="EMBL" id="CADCST010000086">
    <property type="protein sequence ID" value="CAA9199127.1"/>
    <property type="molecule type" value="Genomic_DNA"/>
</dbReference>
<evidence type="ECO:0000313" key="2">
    <source>
        <dbReference type="Proteomes" id="UP000474567"/>
    </source>
</evidence>
<sequence length="82" mass="9321">MSNGYNNDINTEGCFSVQAKVTNLNGVASLFEFDGVRDFNPQEINLVFDELFYYVLIVPNSINECSFSSKINEIFNNVIKQK</sequence>
<proteinExistence type="predicted"/>
<reference evidence="1 2" key="1">
    <citation type="submission" date="2020-02" db="EMBL/GenBank/DDBJ databases">
        <authorList>
            <person name="Criscuolo A."/>
        </authorList>
    </citation>
    <scope>NUCLEOTIDE SEQUENCE [LARGE SCALE GENOMIC DNA]</scope>
    <source>
        <strain evidence="1">CECT7796</strain>
    </source>
</reference>
<comment type="caution">
    <text evidence="1">The sequence shown here is derived from an EMBL/GenBank/DDBJ whole genome shotgun (WGS) entry which is preliminary data.</text>
</comment>
<organism evidence="1 2">
    <name type="scientific">Flavobacterium collinsii</name>
    <dbReference type="NCBI Taxonomy" id="1114861"/>
    <lineage>
        <taxon>Bacteria</taxon>
        <taxon>Pseudomonadati</taxon>
        <taxon>Bacteroidota</taxon>
        <taxon>Flavobacteriia</taxon>
        <taxon>Flavobacteriales</taxon>
        <taxon>Flavobacteriaceae</taxon>
        <taxon>Flavobacterium</taxon>
    </lineage>
</organism>
<accession>A0ABN7EN91</accession>
<keyword evidence="2" id="KW-1185">Reference proteome</keyword>
<name>A0ABN7EN91_9FLAO</name>